<organism evidence="2">
    <name type="scientific">marine sediment metagenome</name>
    <dbReference type="NCBI Taxonomy" id="412755"/>
    <lineage>
        <taxon>unclassified sequences</taxon>
        <taxon>metagenomes</taxon>
        <taxon>ecological metagenomes</taxon>
    </lineage>
</organism>
<name>A0A0F9PRZ7_9ZZZZ</name>
<proteinExistence type="predicted"/>
<evidence type="ECO:0000256" key="1">
    <source>
        <dbReference type="SAM" id="Phobius"/>
    </source>
</evidence>
<reference evidence="2" key="1">
    <citation type="journal article" date="2015" name="Nature">
        <title>Complex archaea that bridge the gap between prokaryotes and eukaryotes.</title>
        <authorList>
            <person name="Spang A."/>
            <person name="Saw J.H."/>
            <person name="Jorgensen S.L."/>
            <person name="Zaremba-Niedzwiedzka K."/>
            <person name="Martijn J."/>
            <person name="Lind A.E."/>
            <person name="van Eijk R."/>
            <person name="Schleper C."/>
            <person name="Guy L."/>
            <person name="Ettema T.J."/>
        </authorList>
    </citation>
    <scope>NUCLEOTIDE SEQUENCE</scope>
</reference>
<keyword evidence="1" id="KW-0472">Membrane</keyword>
<feature type="transmembrane region" description="Helical" evidence="1">
    <location>
        <begin position="49"/>
        <end position="65"/>
    </location>
</feature>
<protein>
    <submittedName>
        <fullName evidence="2">Uncharacterized protein</fullName>
    </submittedName>
</protein>
<dbReference type="EMBL" id="LAZR01005947">
    <property type="protein sequence ID" value="KKM95917.1"/>
    <property type="molecule type" value="Genomic_DNA"/>
</dbReference>
<gene>
    <name evidence="2" type="ORF">LCGC14_1183330</name>
</gene>
<sequence>MDNWKKWAIRSNDWRLVPRAALLFYLWVCYSVLIWFMGLDEPTTQQTSFATGVWGAAAGWFGFYCKSGTVRKDDSEV</sequence>
<accession>A0A0F9PRZ7</accession>
<comment type="caution">
    <text evidence="2">The sequence shown here is derived from an EMBL/GenBank/DDBJ whole genome shotgun (WGS) entry which is preliminary data.</text>
</comment>
<keyword evidence="1" id="KW-1133">Transmembrane helix</keyword>
<keyword evidence="1" id="KW-0812">Transmembrane</keyword>
<feature type="transmembrane region" description="Helical" evidence="1">
    <location>
        <begin position="20"/>
        <end position="37"/>
    </location>
</feature>
<dbReference type="AlphaFoldDB" id="A0A0F9PRZ7"/>
<evidence type="ECO:0000313" key="2">
    <source>
        <dbReference type="EMBL" id="KKM95917.1"/>
    </source>
</evidence>